<dbReference type="EMBL" id="BTTX01000001">
    <property type="protein sequence ID" value="GMU04526.1"/>
    <property type="molecule type" value="Genomic_DNA"/>
</dbReference>
<organism evidence="1 2">
    <name type="scientific">Corallococcus caeni</name>
    <dbReference type="NCBI Taxonomy" id="3082388"/>
    <lineage>
        <taxon>Bacteria</taxon>
        <taxon>Pseudomonadati</taxon>
        <taxon>Myxococcota</taxon>
        <taxon>Myxococcia</taxon>
        <taxon>Myxococcales</taxon>
        <taxon>Cystobacterineae</taxon>
        <taxon>Myxococcaceae</taxon>
        <taxon>Corallococcus</taxon>
    </lineage>
</organism>
<name>A0ABQ6QKI7_9BACT</name>
<dbReference type="Proteomes" id="UP001342631">
    <property type="component" value="Unassembled WGS sequence"/>
</dbReference>
<dbReference type="RefSeq" id="WP_338274574.1">
    <property type="nucleotide sequence ID" value="NZ_BTTX01000001.1"/>
</dbReference>
<evidence type="ECO:0000313" key="1">
    <source>
        <dbReference type="EMBL" id="GMU04526.1"/>
    </source>
</evidence>
<gene>
    <name evidence="1" type="ORF">ASNO1_07780</name>
</gene>
<evidence type="ECO:0000313" key="2">
    <source>
        <dbReference type="Proteomes" id="UP001342631"/>
    </source>
</evidence>
<proteinExistence type="predicted"/>
<sequence>MRTFGLAVRAIDLSQQKSVEHVFEKTVDEWRVTKLSDPRSIAQGFSLTRNRDIKKGDTRLIEYLADQRADHEGRWRTLVRMFQKGAEHAWLTFEMTLDDIAERFAPAMYNVQPPRLLRNLGKLLTIKTVDGWDVPVSALAVADQSSVEDLAREILDPKRIVPLVVVTEPVYTKPAVRDLGRLLGEHVFGLARVVHVGPKLTFTLTARLGKELSVFDGGVRIYWPGVDPDASPQRHPLITRHAIERAEGSPKRWILEEVSRKLIPVATARYREPEAIRNLLQAIESEKLEEAQFSQLELTEKIRTAIRERDDALDLEQAAFAELRKADLEKKDFEAALFDARRERDKWRALYDSLRLKAEARGEHLPPPPQDENEALEQARKSFKETLLLPTDLTIETDLGPDVYDALNAMHEVVLRERSRKMGDRQKAFADAFGKHLNHPARYEPGATGLYYQKEECRHRVHIKSGKPQDTESIYWLEQGEPDKRKYLIFRIGRHAP</sequence>
<protein>
    <submittedName>
        <fullName evidence="1">Uncharacterized protein</fullName>
    </submittedName>
</protein>
<accession>A0ABQ6QKI7</accession>
<reference evidence="1 2" key="1">
    <citation type="journal article" date="2024" name="Arch. Microbiol.">
        <title>Corallococcus caeni sp. nov., a novel myxobacterium isolated from activated sludge.</title>
        <authorList>
            <person name="Tomita S."/>
            <person name="Nakai R."/>
            <person name="Kuroda K."/>
            <person name="Kurashita H."/>
            <person name="Hatamoto M."/>
            <person name="Yamaguchi T."/>
            <person name="Narihiro T."/>
        </authorList>
    </citation>
    <scope>NUCLEOTIDE SEQUENCE [LARGE SCALE GENOMIC DNA]</scope>
    <source>
        <strain evidence="1 2">NO1</strain>
    </source>
</reference>
<comment type="caution">
    <text evidence="1">The sequence shown here is derived from an EMBL/GenBank/DDBJ whole genome shotgun (WGS) entry which is preliminary data.</text>
</comment>
<keyword evidence="2" id="KW-1185">Reference proteome</keyword>